<feature type="region of interest" description="Disordered" evidence="1">
    <location>
        <begin position="237"/>
        <end position="262"/>
    </location>
</feature>
<protein>
    <submittedName>
        <fullName evidence="2">Uncharacterized protein</fullName>
    </submittedName>
</protein>
<dbReference type="EMBL" id="BSYO01000004">
    <property type="protein sequence ID" value="GMH03362.1"/>
    <property type="molecule type" value="Genomic_DNA"/>
</dbReference>
<evidence type="ECO:0000313" key="2">
    <source>
        <dbReference type="EMBL" id="GMH03362.1"/>
    </source>
</evidence>
<proteinExistence type="predicted"/>
<evidence type="ECO:0000313" key="3">
    <source>
        <dbReference type="Proteomes" id="UP001279734"/>
    </source>
</evidence>
<keyword evidence="3" id="KW-1185">Reference proteome</keyword>
<name>A0AAD3S363_NEPGR</name>
<sequence length="314" mass="35013">MPLRTWPPVKLRFVMSLQPRWIPPLPIRNHRMGLADEQLHSFQPKSLELVIADEDSIIPHNNYFAVIQDSVASEELVESAKAWKITKDFGESINLPSTHKLSVRDDGDRCIESVEILLSRSRMDSQPPPLDAALETGMVVANLDLNPWGGTSDLTTEDLPLPVMQTGGENLFSNMTEECLPLKVIFQPRSTPRPHAAPEDPQGNAPGHCVSIGMLRSKIDAMSKHFDDARLRPDLPSLLPVDASTPTIDGRGSKSSYQRLKRRKKKRSPILTEIHYGRDGSILQDSVARVAFFRGDVDESEILLMPIDVGLVVY</sequence>
<dbReference type="AlphaFoldDB" id="A0AAD3S363"/>
<dbReference type="Proteomes" id="UP001279734">
    <property type="component" value="Unassembled WGS sequence"/>
</dbReference>
<accession>A0AAD3S363</accession>
<gene>
    <name evidence="2" type="ORF">Nepgr_005201</name>
</gene>
<comment type="caution">
    <text evidence="2">The sequence shown here is derived from an EMBL/GenBank/DDBJ whole genome shotgun (WGS) entry which is preliminary data.</text>
</comment>
<evidence type="ECO:0000256" key="1">
    <source>
        <dbReference type="SAM" id="MobiDB-lite"/>
    </source>
</evidence>
<organism evidence="2 3">
    <name type="scientific">Nepenthes gracilis</name>
    <name type="common">Slender pitcher plant</name>
    <dbReference type="NCBI Taxonomy" id="150966"/>
    <lineage>
        <taxon>Eukaryota</taxon>
        <taxon>Viridiplantae</taxon>
        <taxon>Streptophyta</taxon>
        <taxon>Embryophyta</taxon>
        <taxon>Tracheophyta</taxon>
        <taxon>Spermatophyta</taxon>
        <taxon>Magnoliopsida</taxon>
        <taxon>eudicotyledons</taxon>
        <taxon>Gunneridae</taxon>
        <taxon>Pentapetalae</taxon>
        <taxon>Caryophyllales</taxon>
        <taxon>Nepenthaceae</taxon>
        <taxon>Nepenthes</taxon>
    </lineage>
</organism>
<reference evidence="2" key="1">
    <citation type="submission" date="2023-05" db="EMBL/GenBank/DDBJ databases">
        <title>Nepenthes gracilis genome sequencing.</title>
        <authorList>
            <person name="Fukushima K."/>
        </authorList>
    </citation>
    <scope>NUCLEOTIDE SEQUENCE</scope>
    <source>
        <strain evidence="2">SING2019-196</strain>
    </source>
</reference>